<feature type="transmembrane region" description="Helical" evidence="1">
    <location>
        <begin position="242"/>
        <end position="265"/>
    </location>
</feature>
<keyword evidence="1" id="KW-0812">Transmembrane</keyword>
<sequence length="422" mass="45140">MHNLLVDNLPGLLINFLATTAIGFLIGIGLREYYIGEHKENVFGTTRTCVFIAILGFVLYQLEALPLLYLGGMLVVGALLLSYYRAKIQHEQYGMIGILLALSCYALGPIAQTLPKWFLVLYAITILFVLNAKPRIRRLTERLSNEEIITASKFLVLTGVILPLVPPEPIADFIPVNLYQTWLAVTVISGISYVGYLLQTYLWQDRGLLLTGAIGGVYSSTATTVVVARQSRRYGPNSSKPAAAIVLATAIMYLRLLAVVAVFNLAVCLKLLAVFLPLTALAGLVAYRLNAQECADCPAVAALAKQRNPLELGSALLFAGAFVLIAAATHWTIENYAHGGLVALSFVVGFADIDPFVLSLLQGGFAAPDQAIAQAIVVASASNNLLKAAYTALWSNRRTTLAAGATLTALAGLAFIAVLAGV</sequence>
<keyword evidence="1" id="KW-0472">Membrane</keyword>
<proteinExistence type="predicted"/>
<dbReference type="KEGG" id="moz:MoryE10_11720"/>
<dbReference type="Pfam" id="PF13194">
    <property type="entry name" value="DUF4010"/>
    <property type="match status" value="1"/>
</dbReference>
<evidence type="ECO:0000259" key="2">
    <source>
        <dbReference type="Pfam" id="PF13194"/>
    </source>
</evidence>
<dbReference type="EMBL" id="AP019782">
    <property type="protein sequence ID" value="BBL70566.1"/>
    <property type="molecule type" value="Genomic_DNA"/>
</dbReference>
<dbReference type="RefSeq" id="WP_054772588.1">
    <property type="nucleotide sequence ID" value="NZ_AP019782.1"/>
</dbReference>
<name>A0A8D4VN01_9GAMM</name>
<feature type="transmembrane region" description="Helical" evidence="1">
    <location>
        <begin position="12"/>
        <end position="30"/>
    </location>
</feature>
<organism evidence="3 4">
    <name type="scientific">Methylogaea oryzae</name>
    <dbReference type="NCBI Taxonomy" id="1295382"/>
    <lineage>
        <taxon>Bacteria</taxon>
        <taxon>Pseudomonadati</taxon>
        <taxon>Pseudomonadota</taxon>
        <taxon>Gammaproteobacteria</taxon>
        <taxon>Methylococcales</taxon>
        <taxon>Methylococcaceae</taxon>
        <taxon>Methylogaea</taxon>
    </lineage>
</organism>
<evidence type="ECO:0000313" key="3">
    <source>
        <dbReference type="EMBL" id="BBL70566.1"/>
    </source>
</evidence>
<keyword evidence="1" id="KW-1133">Transmembrane helix</keyword>
<dbReference type="PANTHER" id="PTHR39084">
    <property type="entry name" value="MEMBRANE PROTEIN-RELATED"/>
    <property type="match status" value="1"/>
</dbReference>
<feature type="transmembrane region" description="Helical" evidence="1">
    <location>
        <begin position="117"/>
        <end position="136"/>
    </location>
</feature>
<dbReference type="PANTHER" id="PTHR39084:SF1">
    <property type="entry name" value="DUF4010 DOMAIN-CONTAINING PROTEIN"/>
    <property type="match status" value="1"/>
</dbReference>
<accession>A0A8D4VN01</accession>
<keyword evidence="4" id="KW-1185">Reference proteome</keyword>
<feature type="transmembrane region" description="Helical" evidence="1">
    <location>
        <begin position="68"/>
        <end position="86"/>
    </location>
</feature>
<reference evidence="3" key="1">
    <citation type="submission" date="2019-06" db="EMBL/GenBank/DDBJ databases">
        <title>Complete genome sequence of Methylogaea oryzae strain JCM16910.</title>
        <authorList>
            <person name="Asakawa S."/>
        </authorList>
    </citation>
    <scope>NUCLEOTIDE SEQUENCE</scope>
    <source>
        <strain evidence="3">E10</strain>
    </source>
</reference>
<feature type="domain" description="DUF4010" evidence="2">
    <location>
        <begin position="187"/>
        <end position="393"/>
    </location>
</feature>
<gene>
    <name evidence="3" type="ORF">MoryE10_11720</name>
</gene>
<feature type="transmembrane region" description="Helical" evidence="1">
    <location>
        <begin position="93"/>
        <end position="111"/>
    </location>
</feature>
<feature type="transmembrane region" description="Helical" evidence="1">
    <location>
        <begin position="42"/>
        <end position="62"/>
    </location>
</feature>
<feature type="transmembrane region" description="Helical" evidence="1">
    <location>
        <begin position="178"/>
        <end position="198"/>
    </location>
</feature>
<feature type="transmembrane region" description="Helical" evidence="1">
    <location>
        <begin position="148"/>
        <end position="166"/>
    </location>
</feature>
<dbReference type="Proteomes" id="UP000824988">
    <property type="component" value="Chromosome"/>
</dbReference>
<protein>
    <recommendedName>
        <fullName evidence="2">DUF4010 domain-containing protein</fullName>
    </recommendedName>
</protein>
<feature type="transmembrane region" description="Helical" evidence="1">
    <location>
        <begin position="401"/>
        <end position="420"/>
    </location>
</feature>
<dbReference type="InterPro" id="IPR025105">
    <property type="entry name" value="DUF4010"/>
</dbReference>
<feature type="transmembrane region" description="Helical" evidence="1">
    <location>
        <begin position="339"/>
        <end position="361"/>
    </location>
</feature>
<feature type="transmembrane region" description="Helical" evidence="1">
    <location>
        <begin position="271"/>
        <end position="289"/>
    </location>
</feature>
<evidence type="ECO:0000256" key="1">
    <source>
        <dbReference type="SAM" id="Phobius"/>
    </source>
</evidence>
<dbReference type="AlphaFoldDB" id="A0A8D4VN01"/>
<feature type="transmembrane region" description="Helical" evidence="1">
    <location>
        <begin position="310"/>
        <end position="333"/>
    </location>
</feature>
<evidence type="ECO:0000313" key="4">
    <source>
        <dbReference type="Proteomes" id="UP000824988"/>
    </source>
</evidence>